<feature type="DNA-binding region" description="H-T-H motif" evidence="4">
    <location>
        <begin position="44"/>
        <end position="63"/>
    </location>
</feature>
<dbReference type="InterPro" id="IPR009057">
    <property type="entry name" value="Homeodomain-like_sf"/>
</dbReference>
<dbReference type="InterPro" id="IPR050109">
    <property type="entry name" value="HTH-type_TetR-like_transc_reg"/>
</dbReference>
<gene>
    <name evidence="6" type="ORF">PHY01_25140</name>
</gene>
<keyword evidence="3" id="KW-0804">Transcription</keyword>
<dbReference type="Proteomes" id="UP000320338">
    <property type="component" value="Unassembled WGS sequence"/>
</dbReference>
<dbReference type="EMBL" id="BJNG01000017">
    <property type="protein sequence ID" value="GEC20231.1"/>
    <property type="molecule type" value="Genomic_DNA"/>
</dbReference>
<dbReference type="InterPro" id="IPR001647">
    <property type="entry name" value="HTH_TetR"/>
</dbReference>
<feature type="domain" description="HTH tetR-type" evidence="5">
    <location>
        <begin position="21"/>
        <end position="81"/>
    </location>
</feature>
<dbReference type="PANTHER" id="PTHR30055:SF234">
    <property type="entry name" value="HTH-TYPE TRANSCRIPTIONAL REGULATOR BETI"/>
    <property type="match status" value="1"/>
</dbReference>
<dbReference type="OrthoDB" id="4823039at2"/>
<dbReference type="AlphaFoldDB" id="A0A4Y3WPM1"/>
<dbReference type="PRINTS" id="PR00455">
    <property type="entry name" value="HTHTETR"/>
</dbReference>
<dbReference type="RefSeq" id="WP_141278745.1">
    <property type="nucleotide sequence ID" value="NZ_BAAARZ010000050.1"/>
</dbReference>
<dbReference type="InterPro" id="IPR023772">
    <property type="entry name" value="DNA-bd_HTH_TetR-type_CS"/>
</dbReference>
<dbReference type="GO" id="GO:0000976">
    <property type="term" value="F:transcription cis-regulatory region binding"/>
    <property type="evidence" value="ECO:0007669"/>
    <property type="project" value="TreeGrafter"/>
</dbReference>
<proteinExistence type="predicted"/>
<evidence type="ECO:0000256" key="2">
    <source>
        <dbReference type="ARBA" id="ARBA00023125"/>
    </source>
</evidence>
<comment type="caution">
    <text evidence="6">The sequence shown here is derived from an EMBL/GenBank/DDBJ whole genome shotgun (WGS) entry which is preliminary data.</text>
</comment>
<keyword evidence="1" id="KW-0805">Transcription regulation</keyword>
<keyword evidence="7" id="KW-1185">Reference proteome</keyword>
<evidence type="ECO:0000256" key="3">
    <source>
        <dbReference type="ARBA" id="ARBA00023163"/>
    </source>
</evidence>
<dbReference type="PROSITE" id="PS01081">
    <property type="entry name" value="HTH_TETR_1"/>
    <property type="match status" value="1"/>
</dbReference>
<dbReference type="Gene3D" id="1.10.357.10">
    <property type="entry name" value="Tetracycline Repressor, domain 2"/>
    <property type="match status" value="1"/>
</dbReference>
<accession>A0A4Y3WPM1</accession>
<dbReference type="SUPFAM" id="SSF46689">
    <property type="entry name" value="Homeodomain-like"/>
    <property type="match status" value="1"/>
</dbReference>
<sequence>MADVNTPRRGYSSPLRRAQADTTRAAVLAAARELFLAQGYGATTVEQIATRAGVSKPTVFTAVGNKQELLKVVRDVAMAGDDEPVALSERPTAEAMRAEPDQDRAVALAAAAMTGVARRYAGVDEVLRGAAAAGEEGPRALWAASEAQRLTGARIWMTALAAKRPPPEGFDLDAAIDELWLYMAPDQYARLAARGWDDARIEAWLAARIHDLLRRPGAH</sequence>
<protein>
    <recommendedName>
        <fullName evidence="5">HTH tetR-type domain-containing protein</fullName>
    </recommendedName>
</protein>
<dbReference type="GO" id="GO:0003700">
    <property type="term" value="F:DNA-binding transcription factor activity"/>
    <property type="evidence" value="ECO:0007669"/>
    <property type="project" value="TreeGrafter"/>
</dbReference>
<organism evidence="6 7">
    <name type="scientific">Pseudonocardia hydrocarbonoxydans</name>
    <dbReference type="NCBI Taxonomy" id="76726"/>
    <lineage>
        <taxon>Bacteria</taxon>
        <taxon>Bacillati</taxon>
        <taxon>Actinomycetota</taxon>
        <taxon>Actinomycetes</taxon>
        <taxon>Pseudonocardiales</taxon>
        <taxon>Pseudonocardiaceae</taxon>
        <taxon>Pseudonocardia</taxon>
    </lineage>
</organism>
<name>A0A4Y3WPM1_9PSEU</name>
<evidence type="ECO:0000259" key="5">
    <source>
        <dbReference type="PROSITE" id="PS50977"/>
    </source>
</evidence>
<dbReference type="PANTHER" id="PTHR30055">
    <property type="entry name" value="HTH-TYPE TRANSCRIPTIONAL REGULATOR RUTR"/>
    <property type="match status" value="1"/>
</dbReference>
<evidence type="ECO:0000313" key="6">
    <source>
        <dbReference type="EMBL" id="GEC20231.1"/>
    </source>
</evidence>
<dbReference type="Pfam" id="PF00440">
    <property type="entry name" value="TetR_N"/>
    <property type="match status" value="1"/>
</dbReference>
<reference evidence="6 7" key="1">
    <citation type="submission" date="2019-06" db="EMBL/GenBank/DDBJ databases">
        <title>Whole genome shotgun sequence of Pseudonocardia hydrocarbonoxydans NBRC 14498.</title>
        <authorList>
            <person name="Hosoyama A."/>
            <person name="Uohara A."/>
            <person name="Ohji S."/>
            <person name="Ichikawa N."/>
        </authorList>
    </citation>
    <scope>NUCLEOTIDE SEQUENCE [LARGE SCALE GENOMIC DNA]</scope>
    <source>
        <strain evidence="6 7">NBRC 14498</strain>
    </source>
</reference>
<dbReference type="PROSITE" id="PS50977">
    <property type="entry name" value="HTH_TETR_2"/>
    <property type="match status" value="1"/>
</dbReference>
<keyword evidence="2 4" id="KW-0238">DNA-binding</keyword>
<evidence type="ECO:0000256" key="1">
    <source>
        <dbReference type="ARBA" id="ARBA00023015"/>
    </source>
</evidence>
<evidence type="ECO:0000313" key="7">
    <source>
        <dbReference type="Proteomes" id="UP000320338"/>
    </source>
</evidence>
<evidence type="ECO:0000256" key="4">
    <source>
        <dbReference type="PROSITE-ProRule" id="PRU00335"/>
    </source>
</evidence>